<dbReference type="EMBL" id="MFLI01000007">
    <property type="protein sequence ID" value="OGG62385.1"/>
    <property type="molecule type" value="Genomic_DNA"/>
</dbReference>
<reference evidence="1 2" key="1">
    <citation type="journal article" date="2016" name="Nat. Commun.">
        <title>Thousands of microbial genomes shed light on interconnected biogeochemical processes in an aquifer system.</title>
        <authorList>
            <person name="Anantharaman K."/>
            <person name="Brown C.T."/>
            <person name="Hug L.A."/>
            <person name="Sharon I."/>
            <person name="Castelle C.J."/>
            <person name="Probst A.J."/>
            <person name="Thomas B.C."/>
            <person name="Singh A."/>
            <person name="Wilkins M.J."/>
            <person name="Karaoz U."/>
            <person name="Brodie E.L."/>
            <person name="Williams K.H."/>
            <person name="Hubbard S.S."/>
            <person name="Banfield J.F."/>
        </authorList>
    </citation>
    <scope>NUCLEOTIDE SEQUENCE [LARGE SCALE GENOMIC DNA]</scope>
</reference>
<evidence type="ECO:0000313" key="2">
    <source>
        <dbReference type="Proteomes" id="UP000178532"/>
    </source>
</evidence>
<sequence length="102" mass="11416">MLRVDRGCVLGMKEYVMEQVKSASCFNSLAEKILLRGLTAEELPKLAVLKPGKTFGDFKKAWETPAPNETGQFTHEAVVARQARRLFLADVFERSLVPDDGF</sequence>
<accession>A0A1F6DLR9</accession>
<name>A0A1F6DLR9_9BACT</name>
<dbReference type="AlphaFoldDB" id="A0A1F6DLR9"/>
<dbReference type="STRING" id="1798495.A3C19_00375"/>
<evidence type="ECO:0000313" key="1">
    <source>
        <dbReference type="EMBL" id="OGG62385.1"/>
    </source>
</evidence>
<gene>
    <name evidence="1" type="ORF">A3C19_00375</name>
</gene>
<comment type="caution">
    <text evidence="1">The sequence shown here is derived from an EMBL/GenBank/DDBJ whole genome shotgun (WGS) entry which is preliminary data.</text>
</comment>
<protein>
    <submittedName>
        <fullName evidence="1">Uncharacterized protein</fullName>
    </submittedName>
</protein>
<proteinExistence type="predicted"/>
<organism evidence="1 2">
    <name type="scientific">Candidatus Kaiserbacteria bacterium RIFCSPHIGHO2_02_FULL_54_22</name>
    <dbReference type="NCBI Taxonomy" id="1798495"/>
    <lineage>
        <taxon>Bacteria</taxon>
        <taxon>Candidatus Kaiseribacteriota</taxon>
    </lineage>
</organism>
<dbReference type="Proteomes" id="UP000178532">
    <property type="component" value="Unassembled WGS sequence"/>
</dbReference>